<keyword evidence="1" id="KW-0812">Transmembrane</keyword>
<organism evidence="3 4">
    <name type="scientific">Winogradskyella pelagia</name>
    <dbReference type="NCBI Taxonomy" id="2819984"/>
    <lineage>
        <taxon>Bacteria</taxon>
        <taxon>Pseudomonadati</taxon>
        <taxon>Bacteroidota</taxon>
        <taxon>Flavobacteriia</taxon>
        <taxon>Flavobacteriales</taxon>
        <taxon>Flavobacteriaceae</taxon>
        <taxon>Winogradskyella</taxon>
    </lineage>
</organism>
<dbReference type="RefSeq" id="WP_208154358.1">
    <property type="nucleotide sequence ID" value="NZ_JAGEVF010000006.1"/>
</dbReference>
<protein>
    <recommendedName>
        <fullName evidence="2">Glycine zipper-like domain-containing protein</fullName>
    </recommendedName>
</protein>
<name>A0ABS3T560_9FLAO</name>
<dbReference type="Proteomes" id="UP000676776">
    <property type="component" value="Unassembled WGS sequence"/>
</dbReference>
<feature type="domain" description="Glycine zipper-like" evidence="2">
    <location>
        <begin position="7"/>
        <end position="51"/>
    </location>
</feature>
<keyword evidence="4" id="KW-1185">Reference proteome</keyword>
<dbReference type="EMBL" id="JAGEVF010000006">
    <property type="protein sequence ID" value="MBO3116875.1"/>
    <property type="molecule type" value="Genomic_DNA"/>
</dbReference>
<evidence type="ECO:0000259" key="2">
    <source>
        <dbReference type="Pfam" id="PF26273"/>
    </source>
</evidence>
<dbReference type="InterPro" id="IPR058598">
    <property type="entry name" value="Gly_zipper-like_dom"/>
</dbReference>
<evidence type="ECO:0000313" key="3">
    <source>
        <dbReference type="EMBL" id="MBO3116875.1"/>
    </source>
</evidence>
<feature type="transmembrane region" description="Helical" evidence="1">
    <location>
        <begin position="31"/>
        <end position="53"/>
    </location>
</feature>
<reference evidence="3 4" key="1">
    <citation type="submission" date="2021-03" db="EMBL/GenBank/DDBJ databases">
        <title>Winogradskyella sp. nov., isolated from costal sediment.</title>
        <authorList>
            <person name="Gao C."/>
        </authorList>
    </citation>
    <scope>NUCLEOTIDE SEQUENCE [LARGE SCALE GENOMIC DNA]</scope>
    <source>
        <strain evidence="3 4">DF17</strain>
    </source>
</reference>
<accession>A0ABS3T560</accession>
<evidence type="ECO:0000313" key="4">
    <source>
        <dbReference type="Proteomes" id="UP000676776"/>
    </source>
</evidence>
<evidence type="ECO:0000256" key="1">
    <source>
        <dbReference type="SAM" id="Phobius"/>
    </source>
</evidence>
<proteinExistence type="predicted"/>
<keyword evidence="1" id="KW-0472">Membrane</keyword>
<comment type="caution">
    <text evidence="3">The sequence shown here is derived from an EMBL/GenBank/DDBJ whole genome shotgun (WGS) entry which is preliminary data.</text>
</comment>
<gene>
    <name evidence="3" type="ORF">J4050_08960</name>
</gene>
<sequence>MEKRTPISNWGKGIAIGFDLGTAIGVATDKLVLWMPMGVAFGICFAMVFNSLADKSK</sequence>
<dbReference type="Pfam" id="PF26273">
    <property type="entry name" value="Gly_zipper"/>
    <property type="match status" value="1"/>
</dbReference>
<keyword evidence="1" id="KW-1133">Transmembrane helix</keyword>